<evidence type="ECO:0000256" key="10">
    <source>
        <dbReference type="ARBA" id="ARBA00023125"/>
    </source>
</evidence>
<evidence type="ECO:0000256" key="2">
    <source>
        <dbReference type="ARBA" id="ARBA00004286"/>
    </source>
</evidence>
<feature type="region of interest" description="Disordered" evidence="15">
    <location>
        <begin position="1060"/>
        <end position="1125"/>
    </location>
</feature>
<dbReference type="CDD" id="cd17731">
    <property type="entry name" value="BRCT_TopBP1_rpt2_like"/>
    <property type="match status" value="1"/>
</dbReference>
<evidence type="ECO:0000256" key="13">
    <source>
        <dbReference type="ARBA" id="ARBA00023242"/>
    </source>
</evidence>
<dbReference type="InterPro" id="IPR049936">
    <property type="entry name" value="TopBP1_BRCT_8"/>
</dbReference>
<evidence type="ECO:0000256" key="7">
    <source>
        <dbReference type="ARBA" id="ARBA00022553"/>
    </source>
</evidence>
<feature type="domain" description="BRCT" evidence="16">
    <location>
        <begin position="195"/>
        <end position="285"/>
    </location>
</feature>
<dbReference type="CDD" id="cd17718">
    <property type="entry name" value="BRCT_TopBP1_rpt3"/>
    <property type="match status" value="1"/>
</dbReference>
<dbReference type="SMART" id="SM00292">
    <property type="entry name" value="BRCT"/>
    <property type="match status" value="7"/>
</dbReference>
<feature type="domain" description="BRCT" evidence="16">
    <location>
        <begin position="96"/>
        <end position="174"/>
    </location>
</feature>
<dbReference type="CDD" id="cd17749">
    <property type="entry name" value="BRCT_TopBP1_rpt4"/>
    <property type="match status" value="1"/>
</dbReference>
<keyword evidence="17" id="KW-0413">Isomerase</keyword>
<keyword evidence="9" id="KW-0227">DNA damage</keyword>
<dbReference type="Pfam" id="PF21298">
    <property type="entry name" value="TopBP1_BRCT0"/>
    <property type="match status" value="1"/>
</dbReference>
<dbReference type="FunFam" id="3.40.50.10190:FF:000020">
    <property type="entry name" value="DNA topoisomerase II binding protein 1"/>
    <property type="match status" value="1"/>
</dbReference>
<dbReference type="CDD" id="cd18434">
    <property type="entry name" value="BRCT_TopBP1_rpt5"/>
    <property type="match status" value="1"/>
</dbReference>
<dbReference type="InterPro" id="IPR059215">
    <property type="entry name" value="BRCT2_TopBP1-like"/>
</dbReference>
<sequence>MPMLKFFRCSDLKIPVKDLSIIDKAIKCAQDHDIPLDIVYDSKLVDSIINSAECDNQVIYICFPFKGKVFTALNKKSCRIIGPQCVISCLLLEVSVPKRLYPVCNVAMLGTVVCCSSMKKDDRKIIHELVKLMAGDVTNDFTNSVTHLIAQEVGSKKYQVACSRKIPCLLPSWVHFVWEKSQYEHIHSDNFVKEHMTPIFKGCTICVSGILDIEERNSIKLLVNSNGGLYSGELNMKTCTHLLVEKPQGQKYLFARQWKLHCVKPLWLYDCLKNGCWLDESPYKLESENEMPKISGVLQNDKIVNFLEESVLPSNMSRVEALAVRSMSNSKMHKSLDSDSTTEENVLFKYFDPKIINLDEIILSEHSSTYFDGFKIYLCNITGALFDICRKIINNGGGFRLNNFTDSITHIVFSQSAPKELTNYIKELSNHLPYIVSPLWLIDSAKNNQAMPEQGYSLMDTLKMDEGFTSFNGLNDVFMKPIQSKSAEKKQVQPVATSLNFDDDDDGDKDNDLLKNYLPNNHESTRLSQVYDTNMQKPFESNLQPEETIVPNEETQTQTILQNKKFLVLRYDTEQSLRIKELIEEYSGLIVENYEQADHVIVPLTYNKRININPKEATVCWLEQSIDSEELKDINSSYLYRPIFLADDVKPLKNCVVTVSQYTGMERQHLFHLAELLGALAQDYFARRDGNDMVASTHLVLMKPEGSKYAASLKWNIPCVRQEWLFECARLGKKVPESNYSLLSEESPETGSSMKLKCLNVENNSKCENNEKYIEIVEEPAVDFKINNLTEKEKKSVNDFTKYDLDFSNFNKTIANERNLQSGNVQFRVSSSSPAISSTTGLMNPLHLSFDFTDALDAVKSPVALSQDSFKRNRKSRGSLPFDIQFAEAMQRAVDMHVPEKDRNTFMNVSKDQNLSVLSGVVLVVSKALAQKQMELHKKAQHLGAECRFMYDSECTHFVHQGRVNDSNKDYMEAKRNKKYLVSPFWLEACLSSNEHVDEILYPVTFNPRMSLNVSSVKLPLAKEEETKNLKVPQTLTIENIAENVNEDFQKKMEQIMEATKTTTKSKRSRRTNSNNNFASVNTRSGRRLSQNKSSESLNRSDFFTKKDDDFNTEQSQGDYITYDDPGISERRRILEQLKRVSPSQDLENFIENLDSRNIIKECDEDGELKLENKPQANLLSEHLKNNEIDFNHGQNSSIKNNENYQFLLSGMTAQEKINYAAIIEELGGIVHDVQYFNVMCTHVVVSVPNRNEKFLGSLASGKWILHKSFLEASRESGAFVDEVNHEWGSQPNASAFACSAKRWRIDLAAKRRLEPSVGAFIGWVVLLCIEPSKQLGFTRILEAGGAKLLCERPPFTNILGATHAFIAGDTQIFLSCILDKKQAKLLDFQVLTAAGILILKPEYISDYLTVFPIPSTSKYVISDMEIEKEPSASCKRTVASKRSDAENNSQQFTKRTRR</sequence>
<dbReference type="GO" id="GO:0006281">
    <property type="term" value="P:DNA repair"/>
    <property type="evidence" value="ECO:0007669"/>
    <property type="project" value="UniProtKB-KW"/>
</dbReference>
<organism evidence="17">
    <name type="scientific">Hydra vulgaris</name>
    <name type="common">Hydra</name>
    <name type="synonym">Hydra attenuata</name>
    <dbReference type="NCBI Taxonomy" id="6087"/>
    <lineage>
        <taxon>Eukaryota</taxon>
        <taxon>Metazoa</taxon>
        <taxon>Cnidaria</taxon>
        <taxon>Hydrozoa</taxon>
        <taxon>Hydroidolina</taxon>
        <taxon>Anthoathecata</taxon>
        <taxon>Aplanulata</taxon>
        <taxon>Hydridae</taxon>
        <taxon>Hydra</taxon>
    </lineage>
</organism>
<dbReference type="PROSITE" id="PS50172">
    <property type="entry name" value="BRCT"/>
    <property type="match status" value="5"/>
</dbReference>
<evidence type="ECO:0000256" key="12">
    <source>
        <dbReference type="ARBA" id="ARBA00023212"/>
    </source>
</evidence>
<keyword evidence="13" id="KW-0539">Nucleus</keyword>
<dbReference type="InterPro" id="IPR036420">
    <property type="entry name" value="BRCT_dom_sf"/>
</dbReference>
<dbReference type="CDD" id="cd17728">
    <property type="entry name" value="BRCT_TopBP1_rpt8"/>
    <property type="match status" value="1"/>
</dbReference>
<dbReference type="EMBL" id="HAAD01002128">
    <property type="protein sequence ID" value="CDG68360.1"/>
    <property type="molecule type" value="mRNA"/>
</dbReference>
<dbReference type="GO" id="GO:0006270">
    <property type="term" value="P:DNA replication initiation"/>
    <property type="evidence" value="ECO:0007669"/>
    <property type="project" value="TreeGrafter"/>
</dbReference>
<dbReference type="PANTHER" id="PTHR13561">
    <property type="entry name" value="DNA REPLICATION REGULATOR DPB11-RELATED"/>
    <property type="match status" value="1"/>
</dbReference>
<keyword evidence="11" id="KW-0234">DNA repair</keyword>
<dbReference type="Gene3D" id="3.40.50.10190">
    <property type="entry name" value="BRCT domain"/>
    <property type="match status" value="9"/>
</dbReference>
<dbReference type="GO" id="GO:0005813">
    <property type="term" value="C:centrosome"/>
    <property type="evidence" value="ECO:0007669"/>
    <property type="project" value="UniProtKB-SubCell"/>
</dbReference>
<dbReference type="InterPro" id="IPR001357">
    <property type="entry name" value="BRCT_dom"/>
</dbReference>
<comment type="similarity">
    <text evidence="14">Belongs to the TOPBP1 family.</text>
</comment>
<dbReference type="PANTHER" id="PTHR13561:SF20">
    <property type="entry name" value="DNA TOPOISOMERASE 2-BINDING PROTEIN 1"/>
    <property type="match status" value="1"/>
</dbReference>
<feature type="region of interest" description="Disordered" evidence="15">
    <location>
        <begin position="1433"/>
        <end position="1459"/>
    </location>
</feature>
<reference evidence="17" key="1">
    <citation type="journal article" date="2013" name="Genome Biol. Evol.">
        <title>Punctuated emergences of genetic and phenotypic innovations in eumetazoan, bilaterian, euteleostome, and hominidae ancestors.</title>
        <authorList>
            <person name="Wenger Y."/>
            <person name="Galliot B."/>
        </authorList>
    </citation>
    <scope>NUCLEOTIDE SEQUENCE</scope>
    <source>
        <tissue evidence="17">Whole animals</tissue>
    </source>
</reference>
<dbReference type="GO" id="GO:0033314">
    <property type="term" value="P:mitotic DNA replication checkpoint signaling"/>
    <property type="evidence" value="ECO:0007669"/>
    <property type="project" value="TreeGrafter"/>
</dbReference>
<dbReference type="GO" id="GO:0005634">
    <property type="term" value="C:nucleus"/>
    <property type="evidence" value="ECO:0007669"/>
    <property type="project" value="UniProtKB-SubCell"/>
</dbReference>
<keyword evidence="8" id="KW-0677">Repeat</keyword>
<feature type="compositionally biased region" description="Polar residues" evidence="15">
    <location>
        <begin position="1078"/>
        <end position="1100"/>
    </location>
</feature>
<dbReference type="FunFam" id="3.40.50.10190:FF:000018">
    <property type="entry name" value="DNA topoisomerase 2-binding protein 1"/>
    <property type="match status" value="1"/>
</dbReference>
<evidence type="ECO:0000256" key="15">
    <source>
        <dbReference type="SAM" id="MobiDB-lite"/>
    </source>
</evidence>
<evidence type="ECO:0000256" key="11">
    <source>
        <dbReference type="ARBA" id="ARBA00023204"/>
    </source>
</evidence>
<protein>
    <submittedName>
        <fullName evidence="17">DNA topoisomerase 2-binding protein 1</fullName>
    </submittedName>
</protein>
<name>T2M8U6_HYDVU</name>
<evidence type="ECO:0000256" key="8">
    <source>
        <dbReference type="ARBA" id="ARBA00022737"/>
    </source>
</evidence>
<dbReference type="SUPFAM" id="SSF52113">
    <property type="entry name" value="BRCT domain"/>
    <property type="match status" value="7"/>
</dbReference>
<keyword evidence="10" id="KW-0238">DNA-binding</keyword>
<keyword evidence="12" id="KW-0206">Cytoskeleton</keyword>
<dbReference type="FunFam" id="3.40.50.10190:FF:000010">
    <property type="entry name" value="DNA topoisomerase II binding protein 1"/>
    <property type="match status" value="1"/>
</dbReference>
<dbReference type="OrthoDB" id="251770at2759"/>
<evidence type="ECO:0000259" key="16">
    <source>
        <dbReference type="PROSITE" id="PS50172"/>
    </source>
</evidence>
<dbReference type="InterPro" id="IPR049542">
    <property type="entry name" value="TopBP1-like_BRCT0"/>
</dbReference>
<evidence type="ECO:0000256" key="6">
    <source>
        <dbReference type="ARBA" id="ARBA00022490"/>
    </source>
</evidence>
<gene>
    <name evidence="17" type="primary">TOPBP1</name>
</gene>
<keyword evidence="5" id="KW-0158">Chromosome</keyword>
<evidence type="ECO:0000256" key="9">
    <source>
        <dbReference type="ARBA" id="ARBA00022763"/>
    </source>
</evidence>
<feature type="domain" description="BRCT" evidence="16">
    <location>
        <begin position="647"/>
        <end position="742"/>
    </location>
</feature>
<proteinExistence type="evidence at transcript level"/>
<evidence type="ECO:0000256" key="3">
    <source>
        <dbReference type="ARBA" id="ARBA00004300"/>
    </source>
</evidence>
<evidence type="ECO:0000256" key="5">
    <source>
        <dbReference type="ARBA" id="ARBA00022454"/>
    </source>
</evidence>
<evidence type="ECO:0000256" key="14">
    <source>
        <dbReference type="ARBA" id="ARBA00061360"/>
    </source>
</evidence>
<dbReference type="GO" id="GO:0003677">
    <property type="term" value="F:DNA binding"/>
    <property type="evidence" value="ECO:0007669"/>
    <property type="project" value="UniProtKB-KW"/>
</dbReference>
<accession>T2M8U6</accession>
<comment type="subcellular location">
    <subcellularLocation>
        <location evidence="2">Chromosome</location>
    </subcellularLocation>
    <subcellularLocation>
        <location evidence="3">Cytoplasm</location>
        <location evidence="3">Cytoskeleton</location>
        <location evidence="3">Microtubule organizing center</location>
        <location evidence="3">Centrosome</location>
    </subcellularLocation>
    <subcellularLocation>
        <location evidence="4">Cytoplasm</location>
        <location evidence="4">Cytoskeleton</location>
        <location evidence="4">Spindle pole</location>
    </subcellularLocation>
    <subcellularLocation>
        <location evidence="1">Nucleus</location>
    </subcellularLocation>
</comment>
<keyword evidence="7" id="KW-0597">Phosphoprotein</keyword>
<dbReference type="GO" id="GO:0016853">
    <property type="term" value="F:isomerase activity"/>
    <property type="evidence" value="ECO:0007669"/>
    <property type="project" value="UniProtKB-KW"/>
</dbReference>
<dbReference type="GO" id="GO:0000922">
    <property type="term" value="C:spindle pole"/>
    <property type="evidence" value="ECO:0007669"/>
    <property type="project" value="UniProtKB-SubCell"/>
</dbReference>
<evidence type="ECO:0000313" key="17">
    <source>
        <dbReference type="EMBL" id="CDG68360.1"/>
    </source>
</evidence>
<dbReference type="Pfam" id="PF00533">
    <property type="entry name" value="BRCT"/>
    <property type="match status" value="3"/>
</dbReference>
<evidence type="ECO:0000256" key="1">
    <source>
        <dbReference type="ARBA" id="ARBA00004123"/>
    </source>
</evidence>
<dbReference type="GO" id="GO:0007095">
    <property type="term" value="P:mitotic G2 DNA damage checkpoint signaling"/>
    <property type="evidence" value="ECO:0007669"/>
    <property type="project" value="TreeGrafter"/>
</dbReference>
<feature type="domain" description="BRCT" evidence="16">
    <location>
        <begin position="913"/>
        <end position="1004"/>
    </location>
</feature>
<feature type="compositionally biased region" description="Polar residues" evidence="15">
    <location>
        <begin position="1447"/>
        <end position="1459"/>
    </location>
</feature>
<dbReference type="GO" id="GO:0005694">
    <property type="term" value="C:chromosome"/>
    <property type="evidence" value="ECO:0007669"/>
    <property type="project" value="UniProtKB-SubCell"/>
</dbReference>
<dbReference type="FunFam" id="3.40.50.10190:FF:000021">
    <property type="entry name" value="DNA topoisomerase II binding protein 1"/>
    <property type="match status" value="1"/>
</dbReference>
<keyword evidence="6" id="KW-0963">Cytoplasm</keyword>
<feature type="region of interest" description="Disordered" evidence="15">
    <location>
        <begin position="489"/>
        <end position="508"/>
    </location>
</feature>
<dbReference type="CDD" id="cd17738">
    <property type="entry name" value="BRCT_TopBP1_rpt7"/>
    <property type="match status" value="1"/>
</dbReference>
<dbReference type="CDD" id="cd17727">
    <property type="entry name" value="BRCT_TopBP1_rpt6"/>
    <property type="match status" value="1"/>
</dbReference>
<dbReference type="Pfam" id="PF12738">
    <property type="entry name" value="PTCB-BRCT"/>
    <property type="match status" value="2"/>
</dbReference>
<feature type="domain" description="BRCT" evidence="16">
    <location>
        <begin position="366"/>
        <end position="458"/>
    </location>
</feature>
<evidence type="ECO:0000256" key="4">
    <source>
        <dbReference type="ARBA" id="ARBA00004647"/>
    </source>
</evidence>